<keyword evidence="2" id="KW-1185">Reference proteome</keyword>
<proteinExistence type="predicted"/>
<name>A0AAD3TG28_NEPGR</name>
<sequence>MIGRAGQQGHRLLVWSPHSGLLSGRGVHFRPSNRCHRGGTHEDWLVEAPAKVVGEGNEAREPRRVAATSSIKELYLGPLMPMVYEGRGEGDVIASEPPSVPKLRIFLDPSKPVEMPFLEE</sequence>
<accession>A0AAD3TG28</accession>
<dbReference type="EMBL" id="BSYO01000035">
    <property type="protein sequence ID" value="GMH28777.1"/>
    <property type="molecule type" value="Genomic_DNA"/>
</dbReference>
<evidence type="ECO:0000313" key="1">
    <source>
        <dbReference type="EMBL" id="GMH28777.1"/>
    </source>
</evidence>
<dbReference type="Proteomes" id="UP001279734">
    <property type="component" value="Unassembled WGS sequence"/>
</dbReference>
<comment type="caution">
    <text evidence="1">The sequence shown here is derived from an EMBL/GenBank/DDBJ whole genome shotgun (WGS) entry which is preliminary data.</text>
</comment>
<organism evidence="1 2">
    <name type="scientific">Nepenthes gracilis</name>
    <name type="common">Slender pitcher plant</name>
    <dbReference type="NCBI Taxonomy" id="150966"/>
    <lineage>
        <taxon>Eukaryota</taxon>
        <taxon>Viridiplantae</taxon>
        <taxon>Streptophyta</taxon>
        <taxon>Embryophyta</taxon>
        <taxon>Tracheophyta</taxon>
        <taxon>Spermatophyta</taxon>
        <taxon>Magnoliopsida</taxon>
        <taxon>eudicotyledons</taxon>
        <taxon>Gunneridae</taxon>
        <taxon>Pentapetalae</taxon>
        <taxon>Caryophyllales</taxon>
        <taxon>Nepenthaceae</taxon>
        <taxon>Nepenthes</taxon>
    </lineage>
</organism>
<protein>
    <submittedName>
        <fullName evidence="1">Uncharacterized protein</fullName>
    </submittedName>
</protein>
<dbReference type="AlphaFoldDB" id="A0AAD3TG28"/>
<evidence type="ECO:0000313" key="2">
    <source>
        <dbReference type="Proteomes" id="UP001279734"/>
    </source>
</evidence>
<reference evidence="1" key="1">
    <citation type="submission" date="2023-05" db="EMBL/GenBank/DDBJ databases">
        <title>Nepenthes gracilis genome sequencing.</title>
        <authorList>
            <person name="Fukushima K."/>
        </authorList>
    </citation>
    <scope>NUCLEOTIDE SEQUENCE</scope>
    <source>
        <strain evidence="1">SING2019-196</strain>
    </source>
</reference>
<gene>
    <name evidence="1" type="ORF">Nepgr_030620</name>
</gene>